<dbReference type="PANTHER" id="PTHR45948">
    <property type="entry name" value="DUAL SPECIFICITY PROTEIN PHOSPHATASE DDB_G0269404-RELATED"/>
    <property type="match status" value="1"/>
</dbReference>
<dbReference type="EMBL" id="UYRT01081987">
    <property type="protein sequence ID" value="VDN25293.1"/>
    <property type="molecule type" value="Genomic_DNA"/>
</dbReference>
<dbReference type="Gene3D" id="3.90.190.10">
    <property type="entry name" value="Protein tyrosine phosphatase superfamily"/>
    <property type="match status" value="1"/>
</dbReference>
<comment type="similarity">
    <text evidence="1">Belongs to the protein-tyrosine phosphatase family. Non-receptor class dual specificity subfamily.</text>
</comment>
<accession>A0A183E274</accession>
<dbReference type="AlphaFoldDB" id="A0A183E274"/>
<keyword evidence="7" id="KW-1185">Reference proteome</keyword>
<proteinExistence type="inferred from homology"/>
<evidence type="ECO:0000256" key="1">
    <source>
        <dbReference type="ARBA" id="ARBA00008601"/>
    </source>
</evidence>
<evidence type="ECO:0000256" key="5">
    <source>
        <dbReference type="ARBA" id="ARBA00048336"/>
    </source>
</evidence>
<dbReference type="OrthoDB" id="9979246at2759"/>
<protein>
    <submittedName>
        <fullName evidence="8">DSPc domain-containing protein</fullName>
    </submittedName>
</protein>
<evidence type="ECO:0000313" key="6">
    <source>
        <dbReference type="EMBL" id="VDN25293.1"/>
    </source>
</evidence>
<dbReference type="WBParaSite" id="GPUH_0001508501-mRNA-1">
    <property type="protein sequence ID" value="GPUH_0001508501-mRNA-1"/>
    <property type="gene ID" value="GPUH_0001508501"/>
</dbReference>
<evidence type="ECO:0000313" key="7">
    <source>
        <dbReference type="Proteomes" id="UP000271098"/>
    </source>
</evidence>
<name>A0A183E274_9BILA</name>
<evidence type="ECO:0000256" key="4">
    <source>
        <dbReference type="ARBA" id="ARBA00047761"/>
    </source>
</evidence>
<evidence type="ECO:0000256" key="2">
    <source>
        <dbReference type="ARBA" id="ARBA00022801"/>
    </source>
</evidence>
<evidence type="ECO:0000313" key="8">
    <source>
        <dbReference type="WBParaSite" id="GPUH_0001508501-mRNA-1"/>
    </source>
</evidence>
<reference evidence="8" key="1">
    <citation type="submission" date="2016-06" db="UniProtKB">
        <authorList>
            <consortium name="WormBaseParasite"/>
        </authorList>
    </citation>
    <scope>IDENTIFICATION</scope>
</reference>
<keyword evidence="2" id="KW-0378">Hydrolase</keyword>
<dbReference type="PANTHER" id="PTHR45948:SF2">
    <property type="entry name" value="DUAL SPECIFICITY PROTEIN PHOSPHATASE"/>
    <property type="match status" value="1"/>
</dbReference>
<dbReference type="GO" id="GO:0007165">
    <property type="term" value="P:signal transduction"/>
    <property type="evidence" value="ECO:0007669"/>
    <property type="project" value="TreeGrafter"/>
</dbReference>
<comment type="catalytic activity">
    <reaction evidence="5">
        <text>O-phospho-L-threonyl-[protein] + H2O = L-threonyl-[protein] + phosphate</text>
        <dbReference type="Rhea" id="RHEA:47004"/>
        <dbReference type="Rhea" id="RHEA-COMP:11060"/>
        <dbReference type="Rhea" id="RHEA-COMP:11605"/>
        <dbReference type="ChEBI" id="CHEBI:15377"/>
        <dbReference type="ChEBI" id="CHEBI:30013"/>
        <dbReference type="ChEBI" id="CHEBI:43474"/>
        <dbReference type="ChEBI" id="CHEBI:61977"/>
        <dbReference type="EC" id="3.1.3.16"/>
    </reaction>
</comment>
<evidence type="ECO:0000256" key="3">
    <source>
        <dbReference type="ARBA" id="ARBA00022912"/>
    </source>
</evidence>
<dbReference type="GO" id="GO:0004722">
    <property type="term" value="F:protein serine/threonine phosphatase activity"/>
    <property type="evidence" value="ECO:0007669"/>
    <property type="project" value="UniProtKB-EC"/>
</dbReference>
<dbReference type="InterPro" id="IPR029021">
    <property type="entry name" value="Prot-tyrosine_phosphatase-like"/>
</dbReference>
<dbReference type="GO" id="GO:0005829">
    <property type="term" value="C:cytosol"/>
    <property type="evidence" value="ECO:0007669"/>
    <property type="project" value="TreeGrafter"/>
</dbReference>
<dbReference type="SUPFAM" id="SSF52799">
    <property type="entry name" value="(Phosphotyrosine protein) phosphatases II"/>
    <property type="match status" value="1"/>
</dbReference>
<sequence>MKNAEQVEGLVDEREQAATEALLRWRRRVCYGMTEILPNLYLGSMRDANDADQLNEKQIQYIVSIHGLTRSPTTLSNSNASVLHIHMADLPEANISEHFQEAITFIHHARLQNSEFLTIYVNDFCHYIDCQTFFFVLEGGTHWRIQGPFPLLLSPFPQRRRHQC</sequence>
<keyword evidence="3" id="KW-0904">Protein phosphatase</keyword>
<dbReference type="GO" id="GO:0004725">
    <property type="term" value="F:protein tyrosine phosphatase activity"/>
    <property type="evidence" value="ECO:0007669"/>
    <property type="project" value="TreeGrafter"/>
</dbReference>
<gene>
    <name evidence="6" type="ORF">GPUH_LOCUS15065</name>
</gene>
<dbReference type="Proteomes" id="UP000271098">
    <property type="component" value="Unassembled WGS sequence"/>
</dbReference>
<reference evidence="6 7" key="2">
    <citation type="submission" date="2018-11" db="EMBL/GenBank/DDBJ databases">
        <authorList>
            <consortium name="Pathogen Informatics"/>
        </authorList>
    </citation>
    <scope>NUCLEOTIDE SEQUENCE [LARGE SCALE GENOMIC DNA]</scope>
</reference>
<organism evidence="8">
    <name type="scientific">Gongylonema pulchrum</name>
    <dbReference type="NCBI Taxonomy" id="637853"/>
    <lineage>
        <taxon>Eukaryota</taxon>
        <taxon>Metazoa</taxon>
        <taxon>Ecdysozoa</taxon>
        <taxon>Nematoda</taxon>
        <taxon>Chromadorea</taxon>
        <taxon>Rhabditida</taxon>
        <taxon>Spirurina</taxon>
        <taxon>Spiruromorpha</taxon>
        <taxon>Spiruroidea</taxon>
        <taxon>Gongylonematidae</taxon>
        <taxon>Gongylonema</taxon>
    </lineage>
</organism>
<comment type="catalytic activity">
    <reaction evidence="4">
        <text>O-phospho-L-seryl-[protein] + H2O = L-seryl-[protein] + phosphate</text>
        <dbReference type="Rhea" id="RHEA:20629"/>
        <dbReference type="Rhea" id="RHEA-COMP:9863"/>
        <dbReference type="Rhea" id="RHEA-COMP:11604"/>
        <dbReference type="ChEBI" id="CHEBI:15377"/>
        <dbReference type="ChEBI" id="CHEBI:29999"/>
        <dbReference type="ChEBI" id="CHEBI:43474"/>
        <dbReference type="ChEBI" id="CHEBI:83421"/>
        <dbReference type="EC" id="3.1.3.16"/>
    </reaction>
</comment>